<reference evidence="2" key="1">
    <citation type="submission" date="2023-10" db="EMBL/GenBank/DDBJ databases">
        <authorList>
            <person name="Chen Y."/>
            <person name="Shah S."/>
            <person name="Dougan E. K."/>
            <person name="Thang M."/>
            <person name="Chan C."/>
        </authorList>
    </citation>
    <scope>NUCLEOTIDE SEQUENCE [LARGE SCALE GENOMIC DNA]</scope>
</reference>
<protein>
    <recommendedName>
        <fullName evidence="4">C3H1-type domain-containing protein</fullName>
    </recommendedName>
</protein>
<organism evidence="2 3">
    <name type="scientific">Prorocentrum cordatum</name>
    <dbReference type="NCBI Taxonomy" id="2364126"/>
    <lineage>
        <taxon>Eukaryota</taxon>
        <taxon>Sar</taxon>
        <taxon>Alveolata</taxon>
        <taxon>Dinophyceae</taxon>
        <taxon>Prorocentrales</taxon>
        <taxon>Prorocentraceae</taxon>
        <taxon>Prorocentrum</taxon>
    </lineage>
</organism>
<feature type="compositionally biased region" description="Low complexity" evidence="1">
    <location>
        <begin position="72"/>
        <end position="82"/>
    </location>
</feature>
<dbReference type="Proteomes" id="UP001189429">
    <property type="component" value="Unassembled WGS sequence"/>
</dbReference>
<sequence length="231" mass="24212">MHSGRGVRALGHCLADGTIIVVKNCSVEVEEESVDSGLNRSSSDGDLRCAVGGPLDRDHAAGRLAHADDGHTGSTIGSTTGHEPLPVSPEGDACSWGEFSDCSRFNLSGCSGYDSQDESCGSSSLASGSSQSACRSPLPGEQSKAEWLRAKEKQHAAGTCKPCLYFNTRVGCTQGLQCSFCHLSHERNTRRDRAGPPGCSASDCWRSWAAASPRAVRLPRGSWPGMAAAAQ</sequence>
<name>A0ABN9VT21_9DINO</name>
<gene>
    <name evidence="2" type="ORF">PCOR1329_LOCUS60946</name>
</gene>
<evidence type="ECO:0000256" key="1">
    <source>
        <dbReference type="SAM" id="MobiDB-lite"/>
    </source>
</evidence>
<evidence type="ECO:0008006" key="4">
    <source>
        <dbReference type="Google" id="ProtNLM"/>
    </source>
</evidence>
<dbReference type="EMBL" id="CAUYUJ010017652">
    <property type="protein sequence ID" value="CAK0876643.1"/>
    <property type="molecule type" value="Genomic_DNA"/>
</dbReference>
<feature type="region of interest" description="Disordered" evidence="1">
    <location>
        <begin position="65"/>
        <end position="90"/>
    </location>
</feature>
<evidence type="ECO:0000313" key="3">
    <source>
        <dbReference type="Proteomes" id="UP001189429"/>
    </source>
</evidence>
<evidence type="ECO:0000313" key="2">
    <source>
        <dbReference type="EMBL" id="CAK0876643.1"/>
    </source>
</evidence>
<proteinExistence type="predicted"/>
<keyword evidence="3" id="KW-1185">Reference proteome</keyword>
<accession>A0ABN9VT21</accession>
<comment type="caution">
    <text evidence="2">The sequence shown here is derived from an EMBL/GenBank/DDBJ whole genome shotgun (WGS) entry which is preliminary data.</text>
</comment>